<dbReference type="STRING" id="658167.SAMN04488135_11495"/>
<reference evidence="6 7" key="1">
    <citation type="submission" date="2016-11" db="EMBL/GenBank/DDBJ databases">
        <authorList>
            <person name="Jaros S."/>
            <person name="Januszkiewicz K."/>
            <person name="Wedrychowicz H."/>
        </authorList>
    </citation>
    <scope>NUCLEOTIDE SEQUENCE [LARGE SCALE GENOMIC DNA]</scope>
    <source>
        <strain evidence="6 7">CGMCC 1.10190</strain>
    </source>
</reference>
<feature type="region of interest" description="Disordered" evidence="3">
    <location>
        <begin position="1"/>
        <end position="25"/>
    </location>
</feature>
<dbReference type="InterPro" id="IPR001604">
    <property type="entry name" value="Endo_G_ENPP1-like_dom"/>
</dbReference>
<dbReference type="GO" id="GO:0004521">
    <property type="term" value="F:RNA endonuclease activity"/>
    <property type="evidence" value="ECO:0007669"/>
    <property type="project" value="TreeGrafter"/>
</dbReference>
<sequence>MTSKKQPVPRRRRSTTQSRSRKAPAARLRRLLKAFCASAITAFSVASCALNPQWRDGISLDPLLAQIGLPGQEQAAPQAVSPGELVQTDFAGCRQFFPGGQPPAVPAAPALREICFSSFAILHSGRTKTPVFAVQRLNRRMLVQDLGVQRTDRFYAEARVPQAERAELADYRGSGYSRGHMAPAGDMRSSEAMAQSFSLANMVPQNQAQNAGAWSRIEQDTRKYVMRAAADVYIFTGPVYDARPEVIGAGRVAVPSYLYKVVYDAATRRSWVHWQENSANTKAGPPIGYDEFVRRTGLQLLPIARH</sequence>
<feature type="active site" description="Proton acceptor" evidence="1">
    <location>
        <position position="180"/>
    </location>
</feature>
<gene>
    <name evidence="6" type="ORF">SAMN04488135_11495</name>
</gene>
<feature type="domain" description="DNA/RNA non-specific endonuclease/pyrophosphatase/phosphodiesterase" evidence="5">
    <location>
        <begin position="115"/>
        <end position="305"/>
    </location>
</feature>
<dbReference type="GO" id="GO:0003676">
    <property type="term" value="F:nucleic acid binding"/>
    <property type="evidence" value="ECO:0007669"/>
    <property type="project" value="InterPro"/>
</dbReference>
<feature type="binding site" evidence="2">
    <location>
        <position position="210"/>
    </location>
    <ligand>
        <name>Mg(2+)</name>
        <dbReference type="ChEBI" id="CHEBI:18420"/>
        <note>catalytic</note>
    </ligand>
</feature>
<keyword evidence="7" id="KW-1185">Reference proteome</keyword>
<dbReference type="InterPro" id="IPR044925">
    <property type="entry name" value="His-Me_finger_sf"/>
</dbReference>
<proteinExistence type="predicted"/>
<dbReference type="PANTHER" id="PTHR13966">
    <property type="entry name" value="ENDONUCLEASE RELATED"/>
    <property type="match status" value="1"/>
</dbReference>
<dbReference type="AlphaFoldDB" id="A0A1M5ZFN3"/>
<dbReference type="PANTHER" id="PTHR13966:SF5">
    <property type="entry name" value="ENDONUCLEASE G, MITOCHONDRIAL"/>
    <property type="match status" value="1"/>
</dbReference>
<dbReference type="InterPro" id="IPR020821">
    <property type="entry name" value="ENPP1-3/EXOG-like_nuc-like"/>
</dbReference>
<protein>
    <submittedName>
        <fullName evidence="6">Endonuclease G</fullName>
    </submittedName>
</protein>
<dbReference type="SUPFAM" id="SSF54060">
    <property type="entry name" value="His-Me finger endonucleases"/>
    <property type="match status" value="1"/>
</dbReference>
<dbReference type="SMART" id="SM00892">
    <property type="entry name" value="Endonuclease_NS"/>
    <property type="match status" value="1"/>
</dbReference>
<dbReference type="RefSeq" id="WP_073107335.1">
    <property type="nucleotide sequence ID" value="NZ_FQXE01000014.1"/>
</dbReference>
<dbReference type="SMART" id="SM00477">
    <property type="entry name" value="NUC"/>
    <property type="match status" value="1"/>
</dbReference>
<evidence type="ECO:0000313" key="6">
    <source>
        <dbReference type="EMBL" id="SHI22941.1"/>
    </source>
</evidence>
<keyword evidence="6" id="KW-0540">Nuclease</keyword>
<dbReference type="EMBL" id="FQXE01000014">
    <property type="protein sequence ID" value="SHI22941.1"/>
    <property type="molecule type" value="Genomic_DNA"/>
</dbReference>
<accession>A0A1M5ZFN3</accession>
<feature type="compositionally biased region" description="Basic residues" evidence="3">
    <location>
        <begin position="7"/>
        <end position="25"/>
    </location>
</feature>
<dbReference type="GO" id="GO:0046872">
    <property type="term" value="F:metal ion binding"/>
    <property type="evidence" value="ECO:0007669"/>
    <property type="project" value="UniProtKB-KW"/>
</dbReference>
<dbReference type="GO" id="GO:0000014">
    <property type="term" value="F:single-stranded DNA endodeoxyribonuclease activity"/>
    <property type="evidence" value="ECO:0007669"/>
    <property type="project" value="TreeGrafter"/>
</dbReference>
<evidence type="ECO:0000259" key="4">
    <source>
        <dbReference type="SMART" id="SM00477"/>
    </source>
</evidence>
<dbReference type="InterPro" id="IPR040255">
    <property type="entry name" value="Non-specific_endonuclease"/>
</dbReference>
<dbReference type="OrthoDB" id="9811262at2"/>
<organism evidence="6 7">
    <name type="scientific">Pollutimonas bauzanensis</name>
    <dbReference type="NCBI Taxonomy" id="658167"/>
    <lineage>
        <taxon>Bacteria</taxon>
        <taxon>Pseudomonadati</taxon>
        <taxon>Pseudomonadota</taxon>
        <taxon>Betaproteobacteria</taxon>
        <taxon>Burkholderiales</taxon>
        <taxon>Alcaligenaceae</taxon>
        <taxon>Pollutimonas</taxon>
    </lineage>
</organism>
<evidence type="ECO:0000313" key="7">
    <source>
        <dbReference type="Proteomes" id="UP000184226"/>
    </source>
</evidence>
<keyword evidence="2" id="KW-0479">Metal-binding</keyword>
<dbReference type="InterPro" id="IPR044929">
    <property type="entry name" value="DNA/RNA_non-sp_Endonuclease_sf"/>
</dbReference>
<keyword evidence="6" id="KW-0378">Hydrolase</keyword>
<evidence type="ECO:0000256" key="1">
    <source>
        <dbReference type="PIRSR" id="PIRSR640255-1"/>
    </source>
</evidence>
<name>A0A1M5ZFN3_9BURK</name>
<keyword evidence="6" id="KW-0255">Endonuclease</keyword>
<dbReference type="Pfam" id="PF01223">
    <property type="entry name" value="Endonuclease_NS"/>
    <property type="match status" value="1"/>
</dbReference>
<evidence type="ECO:0000256" key="3">
    <source>
        <dbReference type="SAM" id="MobiDB-lite"/>
    </source>
</evidence>
<feature type="domain" description="ENPP1-3/EXOG-like endonuclease/phosphodiesterase" evidence="4">
    <location>
        <begin position="116"/>
        <end position="306"/>
    </location>
</feature>
<evidence type="ECO:0000259" key="5">
    <source>
        <dbReference type="SMART" id="SM00892"/>
    </source>
</evidence>
<dbReference type="Proteomes" id="UP000184226">
    <property type="component" value="Unassembled WGS sequence"/>
</dbReference>
<dbReference type="Gene3D" id="3.40.570.10">
    <property type="entry name" value="Extracellular Endonuclease, subunit A"/>
    <property type="match status" value="1"/>
</dbReference>
<evidence type="ECO:0000256" key="2">
    <source>
        <dbReference type="PIRSR" id="PIRSR640255-2"/>
    </source>
</evidence>